<evidence type="ECO:0000313" key="1">
    <source>
        <dbReference type="EMBL" id="POS78235.1"/>
    </source>
</evidence>
<keyword evidence="2" id="KW-1185">Reference proteome</keyword>
<sequence>MFCTSLRRRKEWAPAIPYLLQNRDPKFRENKLDSHDVNLPLPSPDAPGTRYLRFLLLSPADQDPLARRRRIERLENQSGGGDAAIIWLLGEGSHESSYLQLLNELVDTFETPLLRLQSIKDLPDTLHKFYQSFLKSSAQQQSSSLTMKAAKSLLPYTGLSPPLRQHTTNLVSTAYPVPYQYFLTDLTMGFANLANMAVTETGQSELVEYLGQEEARRVVSFWTQE</sequence>
<accession>A0A2P5I6W5</accession>
<reference evidence="1" key="1">
    <citation type="submission" date="2017-09" db="EMBL/GenBank/DDBJ databases">
        <title>Polyketide synthases of a Diaporthe helianthi virulent isolate.</title>
        <authorList>
            <person name="Baroncelli R."/>
        </authorList>
    </citation>
    <scope>NUCLEOTIDE SEQUENCE [LARGE SCALE GENOMIC DNA]</scope>
    <source>
        <strain evidence="1">7/96</strain>
    </source>
</reference>
<evidence type="ECO:0000313" key="2">
    <source>
        <dbReference type="Proteomes" id="UP000094444"/>
    </source>
</evidence>
<dbReference type="OrthoDB" id="2129069at2759"/>
<dbReference type="AlphaFoldDB" id="A0A2P5I6W5"/>
<protein>
    <submittedName>
        <fullName evidence="1">Uncharacterized protein</fullName>
    </submittedName>
</protein>
<name>A0A2P5I6W5_DIAHE</name>
<dbReference type="InParanoid" id="A0A2P5I6W5"/>
<gene>
    <name evidence="1" type="ORF">DHEL01_v203372</name>
</gene>
<dbReference type="EMBL" id="MAVT02000202">
    <property type="protein sequence ID" value="POS78235.1"/>
    <property type="molecule type" value="Genomic_DNA"/>
</dbReference>
<proteinExistence type="predicted"/>
<organism evidence="1 2">
    <name type="scientific">Diaporthe helianthi</name>
    <dbReference type="NCBI Taxonomy" id="158607"/>
    <lineage>
        <taxon>Eukaryota</taxon>
        <taxon>Fungi</taxon>
        <taxon>Dikarya</taxon>
        <taxon>Ascomycota</taxon>
        <taxon>Pezizomycotina</taxon>
        <taxon>Sordariomycetes</taxon>
        <taxon>Sordariomycetidae</taxon>
        <taxon>Diaporthales</taxon>
        <taxon>Diaporthaceae</taxon>
        <taxon>Diaporthe</taxon>
    </lineage>
</organism>
<dbReference type="Proteomes" id="UP000094444">
    <property type="component" value="Unassembled WGS sequence"/>
</dbReference>
<comment type="caution">
    <text evidence="1">The sequence shown here is derived from an EMBL/GenBank/DDBJ whole genome shotgun (WGS) entry which is preliminary data.</text>
</comment>